<dbReference type="InterPro" id="IPR007219">
    <property type="entry name" value="XnlR_reg_dom"/>
</dbReference>
<keyword evidence="8" id="KW-0812">Transmembrane</keyword>
<comment type="caution">
    <text evidence="10">The sequence shown here is derived from an EMBL/GenBank/DDBJ whole genome shotgun (WGS) entry which is preliminary data.</text>
</comment>
<feature type="compositionally biased region" description="Low complexity" evidence="7">
    <location>
        <begin position="736"/>
        <end position="749"/>
    </location>
</feature>
<dbReference type="PROSITE" id="PS50048">
    <property type="entry name" value="ZN2_CY6_FUNGAL_2"/>
    <property type="match status" value="1"/>
</dbReference>
<dbReference type="GO" id="GO:0006351">
    <property type="term" value="P:DNA-templated transcription"/>
    <property type="evidence" value="ECO:0007669"/>
    <property type="project" value="InterPro"/>
</dbReference>
<evidence type="ECO:0000256" key="8">
    <source>
        <dbReference type="SAM" id="Phobius"/>
    </source>
</evidence>
<accession>A0A9P4XHP2</accession>
<dbReference type="GO" id="GO:0008270">
    <property type="term" value="F:zinc ion binding"/>
    <property type="evidence" value="ECO:0007669"/>
    <property type="project" value="InterPro"/>
</dbReference>
<dbReference type="SMART" id="SM00066">
    <property type="entry name" value="GAL4"/>
    <property type="match status" value="1"/>
</dbReference>
<feature type="compositionally biased region" description="Polar residues" evidence="7">
    <location>
        <begin position="719"/>
        <end position="735"/>
    </location>
</feature>
<evidence type="ECO:0000256" key="2">
    <source>
        <dbReference type="ARBA" id="ARBA00022723"/>
    </source>
</evidence>
<keyword evidence="6" id="KW-0539">Nucleus</keyword>
<dbReference type="Proteomes" id="UP000801864">
    <property type="component" value="Unassembled WGS sequence"/>
</dbReference>
<dbReference type="Gene3D" id="4.10.240.10">
    <property type="entry name" value="Zn(2)-C6 fungal-type DNA-binding domain"/>
    <property type="match status" value="1"/>
</dbReference>
<dbReference type="InterPro" id="IPR036864">
    <property type="entry name" value="Zn2-C6_fun-type_DNA-bd_sf"/>
</dbReference>
<evidence type="ECO:0000313" key="11">
    <source>
        <dbReference type="Proteomes" id="UP000801864"/>
    </source>
</evidence>
<protein>
    <submittedName>
        <fullName evidence="10">Transcriptional regulatory protein</fullName>
    </submittedName>
</protein>
<keyword evidence="5" id="KW-0804">Transcription</keyword>
<dbReference type="PANTHER" id="PTHR47540">
    <property type="entry name" value="THIAMINE REPRESSIBLE GENES REGULATORY PROTEIN THI5"/>
    <property type="match status" value="1"/>
</dbReference>
<dbReference type="InterPro" id="IPR001138">
    <property type="entry name" value="Zn2Cys6_DnaBD"/>
</dbReference>
<dbReference type="InterPro" id="IPR051711">
    <property type="entry name" value="Stress_Response_Reg"/>
</dbReference>
<evidence type="ECO:0000259" key="9">
    <source>
        <dbReference type="PROSITE" id="PS50048"/>
    </source>
</evidence>
<dbReference type="CDD" id="cd12148">
    <property type="entry name" value="fungal_TF_MHR"/>
    <property type="match status" value="1"/>
</dbReference>
<reference evidence="10 11" key="1">
    <citation type="submission" date="2018-06" db="EMBL/GenBank/DDBJ databases">
        <title>Genome analysis of cellulolytic fungus Trichoderma lentiforme CFAM-422.</title>
        <authorList>
            <person name="Steindorff A.S."/>
            <person name="Formighieri E.F."/>
            <person name="Midorikawa G.E.O."/>
            <person name="Tamietti M.S."/>
            <person name="Ramos E.Z."/>
            <person name="Silva A.S."/>
            <person name="Bon E.P.S."/>
            <person name="Mendes T.D."/>
            <person name="Damaso M.C.T."/>
            <person name="Favaro L.C.L."/>
        </authorList>
    </citation>
    <scope>NUCLEOTIDE SEQUENCE [LARGE SCALE GENOMIC DNA]</scope>
    <source>
        <strain evidence="10 11">CFAM-422</strain>
    </source>
</reference>
<dbReference type="GO" id="GO:0045944">
    <property type="term" value="P:positive regulation of transcription by RNA polymerase II"/>
    <property type="evidence" value="ECO:0007669"/>
    <property type="project" value="TreeGrafter"/>
</dbReference>
<gene>
    <name evidence="10" type="ORF">CFAM422_004776</name>
</gene>
<dbReference type="SMART" id="SM00906">
    <property type="entry name" value="Fungal_trans"/>
    <property type="match status" value="1"/>
</dbReference>
<keyword evidence="8" id="KW-0472">Membrane</keyword>
<dbReference type="EMBL" id="QLNT01000007">
    <property type="protein sequence ID" value="KAF3073189.1"/>
    <property type="molecule type" value="Genomic_DNA"/>
</dbReference>
<dbReference type="GO" id="GO:0000981">
    <property type="term" value="F:DNA-binding transcription factor activity, RNA polymerase II-specific"/>
    <property type="evidence" value="ECO:0007669"/>
    <property type="project" value="InterPro"/>
</dbReference>
<organism evidence="10 11">
    <name type="scientific">Trichoderma lentiforme</name>
    <dbReference type="NCBI Taxonomy" id="1567552"/>
    <lineage>
        <taxon>Eukaryota</taxon>
        <taxon>Fungi</taxon>
        <taxon>Dikarya</taxon>
        <taxon>Ascomycota</taxon>
        <taxon>Pezizomycotina</taxon>
        <taxon>Sordariomycetes</taxon>
        <taxon>Hypocreomycetidae</taxon>
        <taxon>Hypocreales</taxon>
        <taxon>Hypocreaceae</taxon>
        <taxon>Trichoderma</taxon>
    </lineage>
</organism>
<dbReference type="GO" id="GO:0043565">
    <property type="term" value="F:sequence-specific DNA binding"/>
    <property type="evidence" value="ECO:0007669"/>
    <property type="project" value="TreeGrafter"/>
</dbReference>
<dbReference type="Pfam" id="PF04082">
    <property type="entry name" value="Fungal_trans"/>
    <property type="match status" value="1"/>
</dbReference>
<dbReference type="AlphaFoldDB" id="A0A9P4XHP2"/>
<dbReference type="PANTHER" id="PTHR47540:SF3">
    <property type="entry name" value="ZN(II)2CYS6 TRANSCRIPTION FACTOR (EUROFUNG)"/>
    <property type="match status" value="1"/>
</dbReference>
<feature type="transmembrane region" description="Helical" evidence="8">
    <location>
        <begin position="644"/>
        <end position="662"/>
    </location>
</feature>
<keyword evidence="2" id="KW-0479">Metal-binding</keyword>
<name>A0A9P4XHP2_9HYPO</name>
<keyword evidence="11" id="KW-1185">Reference proteome</keyword>
<keyword evidence="3" id="KW-0805">Transcription regulation</keyword>
<proteinExistence type="predicted"/>
<evidence type="ECO:0000256" key="7">
    <source>
        <dbReference type="SAM" id="MobiDB-lite"/>
    </source>
</evidence>
<dbReference type="GO" id="GO:0005634">
    <property type="term" value="C:nucleus"/>
    <property type="evidence" value="ECO:0007669"/>
    <property type="project" value="UniProtKB-SubCell"/>
</dbReference>
<evidence type="ECO:0000256" key="6">
    <source>
        <dbReference type="ARBA" id="ARBA00023242"/>
    </source>
</evidence>
<evidence type="ECO:0000256" key="5">
    <source>
        <dbReference type="ARBA" id="ARBA00023163"/>
    </source>
</evidence>
<keyword evidence="8" id="KW-1133">Transmembrane helix</keyword>
<feature type="region of interest" description="Disordered" evidence="7">
    <location>
        <begin position="76"/>
        <end position="100"/>
    </location>
</feature>
<evidence type="ECO:0000256" key="1">
    <source>
        <dbReference type="ARBA" id="ARBA00004123"/>
    </source>
</evidence>
<keyword evidence="4" id="KW-0238">DNA-binding</keyword>
<feature type="region of interest" description="Disordered" evidence="7">
    <location>
        <begin position="719"/>
        <end position="749"/>
    </location>
</feature>
<comment type="subcellular location">
    <subcellularLocation>
        <location evidence="1">Nucleus</location>
    </subcellularLocation>
</comment>
<feature type="domain" description="Zn(2)-C6 fungal-type" evidence="9">
    <location>
        <begin position="103"/>
        <end position="132"/>
    </location>
</feature>
<dbReference type="CDD" id="cd00067">
    <property type="entry name" value="GAL4"/>
    <property type="match status" value="1"/>
</dbReference>
<dbReference type="SUPFAM" id="SSF57701">
    <property type="entry name" value="Zn2/Cys6 DNA-binding domain"/>
    <property type="match status" value="1"/>
</dbReference>
<feature type="region of interest" description="Disordered" evidence="7">
    <location>
        <begin position="141"/>
        <end position="233"/>
    </location>
</feature>
<evidence type="ECO:0000256" key="3">
    <source>
        <dbReference type="ARBA" id="ARBA00023015"/>
    </source>
</evidence>
<evidence type="ECO:0000256" key="4">
    <source>
        <dbReference type="ARBA" id="ARBA00023125"/>
    </source>
</evidence>
<dbReference type="Pfam" id="PF00172">
    <property type="entry name" value="Zn_clus"/>
    <property type="match status" value="1"/>
</dbReference>
<sequence length="802" mass="90736">MVSRNLRGEEQQTCPSMSCLVWREVARNNCKFHVVGGMMKTASSTLPSFSVRVPEVSPVRISTLSMDGYMISVADHDGAHPSTPPRQAGRDHRDSKRMRVTRACDRCKKRKIRCTGLQPCRLCIEANASCTYDAAYTRGRHGAMASRRSNRASPPPQPPSEQQHHERQQSESSRWHAANRQSPGVSRQQHQQQQSNGDPPDSYSALGDPTQPGTEPLSRASPEPVQTDLEGHYVGPSSGVSFLLRIQKRLDQNVSFPQGSSIFTFGDAPLPYLDSLQTEAPYFDPTLYMMLSRSDTTRLVQRYFDFAVPVDRFLHQQTIETWLDELYETKGKMHNSEDASTRTAVLFMVFALAQAHMSPRPTSDDADLSVRYFLAAHQLLSREQGAIRLASIQARLLQCLWLLSESRINHCWNLFGTAARLAYAIGLHRKRHADRIDRIEVECRRRTFWSAYALDNYLSMALGRPRTFHDDDIDQELPSCVDDHQIYADHIRQGSTHGQSVMLGPVAYAKMSRILSMILRNVYSIHTTSRNDKHAFATIHTKELVEWRADVAHFLDPVTNMPLIPIFQRQKNVLNLAYWHTMILTHRPFLLRNFAQLQNGSRPRRDDHEFESRIDQSVHECLQAAMNITKTVNDMYQGGQLFRAYWFTSYFAFSAAVILYVYTIQKSNEPEESYSGYLAAATRCQDQLSNLTEDGSLIARYCLVLEELRLEALRQTKQGQLNNARSPTQRQTTAMTNTGNGADTYGTTDDGTMVTELGANMTDMGAIGDIYVTPTDSLAEMTGWAQFDAMVSVSMDGFQLNI</sequence>
<dbReference type="PROSITE" id="PS00463">
    <property type="entry name" value="ZN2_CY6_FUNGAL_1"/>
    <property type="match status" value="1"/>
</dbReference>
<evidence type="ECO:0000313" key="10">
    <source>
        <dbReference type="EMBL" id="KAF3073189.1"/>
    </source>
</evidence>